<proteinExistence type="inferred from homology"/>
<dbReference type="PANTHER" id="PTHR33337:SF33">
    <property type="entry name" value="CENP-V_GFA DOMAIN-CONTAINING PROTEIN"/>
    <property type="match status" value="1"/>
</dbReference>
<dbReference type="RefSeq" id="WP_074920671.1">
    <property type="nucleotide sequence ID" value="NZ_FPAW01000026.1"/>
</dbReference>
<evidence type="ECO:0000313" key="6">
    <source>
        <dbReference type="EMBL" id="SFU09569.1"/>
    </source>
</evidence>
<dbReference type="PANTHER" id="PTHR33337">
    <property type="entry name" value="GFA DOMAIN-CONTAINING PROTEIN"/>
    <property type="match status" value="1"/>
</dbReference>
<dbReference type="AlphaFoldDB" id="A0A1I7DD07"/>
<keyword evidence="3" id="KW-0862">Zinc</keyword>
<evidence type="ECO:0000256" key="3">
    <source>
        <dbReference type="ARBA" id="ARBA00022833"/>
    </source>
</evidence>
<dbReference type="Gene3D" id="3.90.1590.10">
    <property type="entry name" value="glutathione-dependent formaldehyde- activating enzyme (gfa)"/>
    <property type="match status" value="1"/>
</dbReference>
<sequence>MLTGQCGCGAVTYRLMSEPMSVHCCHCRDCQRQTGSAFVLNALIEAERVNFHGPVAEATFPSGSGKGQVVTRCAVCGVALFSAYLIREGKLRNVRVGTLDQPSACPPDVHIFTASKQPWVMLAGDIPAFEGFYDIAQVWPQDRLARWAALFGP</sequence>
<dbReference type="GO" id="GO:0046872">
    <property type="term" value="F:metal ion binding"/>
    <property type="evidence" value="ECO:0007669"/>
    <property type="project" value="UniProtKB-KW"/>
</dbReference>
<dbReference type="STRING" id="999627.SAMN05216236_12622"/>
<dbReference type="InterPro" id="IPR006913">
    <property type="entry name" value="CENP-V/GFA"/>
</dbReference>
<evidence type="ECO:0000256" key="2">
    <source>
        <dbReference type="ARBA" id="ARBA00022723"/>
    </source>
</evidence>
<protein>
    <submittedName>
        <fullName evidence="6">Uncharacterized conserved protein</fullName>
    </submittedName>
</protein>
<dbReference type="InterPro" id="IPR011057">
    <property type="entry name" value="Mss4-like_sf"/>
</dbReference>
<dbReference type="GO" id="GO:0016846">
    <property type="term" value="F:carbon-sulfur lyase activity"/>
    <property type="evidence" value="ECO:0007669"/>
    <property type="project" value="InterPro"/>
</dbReference>
<comment type="similarity">
    <text evidence="1">Belongs to the Gfa family.</text>
</comment>
<name>A0A1I7DD07_9RHOB</name>
<reference evidence="6 7" key="1">
    <citation type="submission" date="2016-10" db="EMBL/GenBank/DDBJ databases">
        <authorList>
            <person name="de Groot N.N."/>
        </authorList>
    </citation>
    <scope>NUCLEOTIDE SEQUENCE [LARGE SCALE GENOMIC DNA]</scope>
    <source>
        <strain evidence="6 7">CGMCC 1.10959</strain>
    </source>
</reference>
<evidence type="ECO:0000256" key="4">
    <source>
        <dbReference type="ARBA" id="ARBA00023239"/>
    </source>
</evidence>
<evidence type="ECO:0000313" key="7">
    <source>
        <dbReference type="Proteomes" id="UP000182466"/>
    </source>
</evidence>
<gene>
    <name evidence="6" type="ORF">SAMN05216236_12622</name>
</gene>
<dbReference type="OrthoDB" id="9807246at2"/>
<keyword evidence="4" id="KW-0456">Lyase</keyword>
<evidence type="ECO:0000256" key="1">
    <source>
        <dbReference type="ARBA" id="ARBA00005495"/>
    </source>
</evidence>
<dbReference type="Proteomes" id="UP000182466">
    <property type="component" value="Unassembled WGS sequence"/>
</dbReference>
<keyword evidence="2" id="KW-0479">Metal-binding</keyword>
<accession>A0A1I7DD07</accession>
<keyword evidence="7" id="KW-1185">Reference proteome</keyword>
<feature type="domain" description="CENP-V/GFA" evidence="5">
    <location>
        <begin position="2"/>
        <end position="120"/>
    </location>
</feature>
<dbReference type="PROSITE" id="PS51891">
    <property type="entry name" value="CENP_V_GFA"/>
    <property type="match status" value="1"/>
</dbReference>
<dbReference type="EMBL" id="FPAW01000026">
    <property type="protein sequence ID" value="SFU09569.1"/>
    <property type="molecule type" value="Genomic_DNA"/>
</dbReference>
<dbReference type="eggNOG" id="COG3791">
    <property type="taxonomic scope" value="Bacteria"/>
</dbReference>
<organism evidence="6 7">
    <name type="scientific">Sedimentitalea nanhaiensis</name>
    <dbReference type="NCBI Taxonomy" id="999627"/>
    <lineage>
        <taxon>Bacteria</taxon>
        <taxon>Pseudomonadati</taxon>
        <taxon>Pseudomonadota</taxon>
        <taxon>Alphaproteobacteria</taxon>
        <taxon>Rhodobacterales</taxon>
        <taxon>Paracoccaceae</taxon>
        <taxon>Sedimentitalea</taxon>
    </lineage>
</organism>
<dbReference type="SUPFAM" id="SSF51316">
    <property type="entry name" value="Mss4-like"/>
    <property type="match status" value="1"/>
</dbReference>
<dbReference type="Pfam" id="PF04828">
    <property type="entry name" value="GFA"/>
    <property type="match status" value="1"/>
</dbReference>
<evidence type="ECO:0000259" key="5">
    <source>
        <dbReference type="PROSITE" id="PS51891"/>
    </source>
</evidence>